<reference evidence="2" key="1">
    <citation type="submission" date="2020-02" db="EMBL/GenBank/DDBJ databases">
        <authorList>
            <person name="Meier V. D."/>
        </authorList>
    </citation>
    <scope>NUCLEOTIDE SEQUENCE</scope>
    <source>
        <strain evidence="2">AVDCRST_MAG12</strain>
    </source>
</reference>
<protein>
    <submittedName>
        <fullName evidence="2">Predicted amidohydrolase SSO1643</fullName>
    </submittedName>
</protein>
<organism evidence="2">
    <name type="scientific">uncultured Rubrobacteraceae bacterium</name>
    <dbReference type="NCBI Taxonomy" id="349277"/>
    <lineage>
        <taxon>Bacteria</taxon>
        <taxon>Bacillati</taxon>
        <taxon>Actinomycetota</taxon>
        <taxon>Rubrobacteria</taxon>
        <taxon>Rubrobacterales</taxon>
        <taxon>Rubrobacteraceae</taxon>
        <taxon>environmental samples</taxon>
    </lineage>
</organism>
<feature type="non-terminal residue" evidence="2">
    <location>
        <position position="1"/>
    </location>
</feature>
<feature type="region of interest" description="Disordered" evidence="1">
    <location>
        <begin position="83"/>
        <end position="149"/>
    </location>
</feature>
<dbReference type="GO" id="GO:0016787">
    <property type="term" value="F:hydrolase activity"/>
    <property type="evidence" value="ECO:0007669"/>
    <property type="project" value="UniProtKB-KW"/>
</dbReference>
<feature type="non-terminal residue" evidence="2">
    <location>
        <position position="149"/>
    </location>
</feature>
<feature type="compositionally biased region" description="Basic residues" evidence="1">
    <location>
        <begin position="131"/>
        <end position="140"/>
    </location>
</feature>
<feature type="compositionally biased region" description="Basic residues" evidence="1">
    <location>
        <begin position="115"/>
        <end position="124"/>
    </location>
</feature>
<proteinExistence type="predicted"/>
<name>A0A6J4SR66_9ACTN</name>
<feature type="region of interest" description="Disordered" evidence="1">
    <location>
        <begin position="1"/>
        <end position="44"/>
    </location>
</feature>
<gene>
    <name evidence="2" type="ORF">AVDCRST_MAG12-2779</name>
</gene>
<feature type="compositionally biased region" description="Basic residues" evidence="1">
    <location>
        <begin position="1"/>
        <end position="16"/>
    </location>
</feature>
<accession>A0A6J4SR66</accession>
<evidence type="ECO:0000256" key="1">
    <source>
        <dbReference type="SAM" id="MobiDB-lite"/>
    </source>
</evidence>
<dbReference type="EMBL" id="CADCVK010000396">
    <property type="protein sequence ID" value="CAA9503098.1"/>
    <property type="molecule type" value="Genomic_DNA"/>
</dbReference>
<keyword evidence="2" id="KW-0378">Hydrolase</keyword>
<sequence length="149" mass="16680">PGRRRFPRPQLCRRARGPSEARGLLLDRHPGAQRLRRARGGDAVYPRKAQVLRPDHRRAPVLARGGQDPLRQRLRALAAQVASRDVRGLQVPGGRGVRRLRRDHAGHQAQGPRAERRRPLRHRGPGGDAGRHRRPRHGPRGLRAGLPGL</sequence>
<dbReference type="AlphaFoldDB" id="A0A6J4SR66"/>
<evidence type="ECO:0000313" key="2">
    <source>
        <dbReference type="EMBL" id="CAA9503098.1"/>
    </source>
</evidence>